<sequence length="167" mass="19197">MINIERYGLNSASFDFSFTTSDGDLLELKMYDSIEAASSYKKGGGFESEEFTLKHEYGYEFHYKGNGLSKQDKKEIAEAFKKIKPLFEKFMEQKDANEKVMTNTAQMLKAYLPKPKDENHANAIKNEGVKTFDDVLKQIQATLDEVKKAKELFDKLFDDSKKLEIFA</sequence>
<dbReference type="KEGG" id="nam:NAMH_1745"/>
<dbReference type="EMBL" id="CP001279">
    <property type="protein sequence ID" value="ACM92954.1"/>
    <property type="molecule type" value="Genomic_DNA"/>
</dbReference>
<reference evidence="1 2" key="1">
    <citation type="journal article" date="2009" name="PLoS Genet.">
        <title>Adaptations to submarine hydrothermal environments exemplified by the genome of Nautilia profundicola.</title>
        <authorList>
            <person name="Campbell B.J."/>
            <person name="Smith J.L."/>
            <person name="Hanson T.E."/>
            <person name="Klotz M.G."/>
            <person name="Stein L.Y."/>
            <person name="Lee C.K."/>
            <person name="Wu D."/>
            <person name="Robinson J.M."/>
            <person name="Khouri H.M."/>
            <person name="Eisen J.A."/>
            <person name="Cary S.C."/>
        </authorList>
    </citation>
    <scope>NUCLEOTIDE SEQUENCE [LARGE SCALE GENOMIC DNA]</scope>
    <source>
        <strain evidence="2">ATCC BAA-1463 / DSM 18972 / AmH</strain>
    </source>
</reference>
<organism evidence="1 2">
    <name type="scientific">Nautilia profundicola (strain ATCC BAA-1463 / DSM 18972 / AmH)</name>
    <dbReference type="NCBI Taxonomy" id="598659"/>
    <lineage>
        <taxon>Bacteria</taxon>
        <taxon>Pseudomonadati</taxon>
        <taxon>Campylobacterota</taxon>
        <taxon>Epsilonproteobacteria</taxon>
        <taxon>Nautiliales</taxon>
        <taxon>Nautiliaceae</taxon>
        <taxon>Nautilia</taxon>
    </lineage>
</organism>
<dbReference type="OrthoDB" id="5360545at2"/>
<accession>B9L6Y3</accession>
<dbReference type="HOGENOM" id="CLU_124321_0_0_7"/>
<name>B9L6Y3_NAUPA</name>
<protein>
    <submittedName>
        <fullName evidence="1">ATP/GTP-binding protein</fullName>
    </submittedName>
</protein>
<keyword evidence="2" id="KW-1185">Reference proteome</keyword>
<evidence type="ECO:0000313" key="2">
    <source>
        <dbReference type="Proteomes" id="UP000000448"/>
    </source>
</evidence>
<dbReference type="Proteomes" id="UP000000448">
    <property type="component" value="Chromosome"/>
</dbReference>
<dbReference type="RefSeq" id="WP_015902006.1">
    <property type="nucleotide sequence ID" value="NC_012115.1"/>
</dbReference>
<proteinExistence type="predicted"/>
<dbReference type="AlphaFoldDB" id="B9L6Y3"/>
<gene>
    <name evidence="1" type="ordered locus">NAMH_1745</name>
</gene>
<evidence type="ECO:0000313" key="1">
    <source>
        <dbReference type="EMBL" id="ACM92954.1"/>
    </source>
</evidence>
<dbReference type="eggNOG" id="ENOG5032QD7">
    <property type="taxonomic scope" value="Bacteria"/>
</dbReference>